<keyword evidence="8" id="KW-0492">Microsome</keyword>
<name>A0AB39ZMP6_DROSZ</name>
<dbReference type="InterPro" id="IPR036396">
    <property type="entry name" value="Cyt_P450_sf"/>
</dbReference>
<keyword evidence="7" id="KW-0256">Endoplasmic reticulum</keyword>
<dbReference type="Pfam" id="PF00067">
    <property type="entry name" value="p450"/>
    <property type="match status" value="1"/>
</dbReference>
<comment type="cofactor">
    <cofactor evidence="1 13">
        <name>heme</name>
        <dbReference type="ChEBI" id="CHEBI:30413"/>
    </cofactor>
</comment>
<feature type="binding site" description="axial binding residue" evidence="13">
    <location>
        <position position="444"/>
    </location>
    <ligand>
        <name>heme</name>
        <dbReference type="ChEBI" id="CHEBI:30413"/>
    </ligand>
    <ligandPart>
        <name>Fe</name>
        <dbReference type="ChEBI" id="CHEBI:18248"/>
    </ligandPart>
</feature>
<sequence length="497" mass="56487">MLMTLLATLLVAHLVAWLFCLALKELRHPLRGVVPSVSRVPLVGSAWQMRTFQPDNLHEKFAEYVQRFGSSFMGSVLGHVIVVTAEPRHVDALLHSQQQLRKGTMYLALRGWLGNGLLLSRGEEWHTMRKIITPTFHFSILEQFVEVFERQSSKLVERLKPLSHGNSAVNIYPYVGLAALDIITETAMGVSVNAQGDEDSEVVHAVNDLTNVLATRFMRPHLLFPQLFRICWPSGFRKQQAGVSCLHQFTNRIIEQRRHLLAGEAHQDKPEKRYALLDTLLRATVDGQPLTDKQIRDEVNTFIFEGHDTTTSAVSFCLYLLSRHEVVQQRLFEELKEHYGRDLNKGINHLDFAELPYLNCVVKESLRLYPPIPAVARCMEKDLAIEGGYVPAGTNVIVLLWQLLRNEALFVNPLLFQPERHLGEEAARLGPYSYIPFSAGPRNCIGQKFALLEIKTMVIKLVRHYQLLPMGADVHPSIKIVLRSRTGVNFGLRPRLY</sequence>
<keyword evidence="5 13" id="KW-0349">Heme</keyword>
<evidence type="ECO:0000256" key="7">
    <source>
        <dbReference type="ARBA" id="ARBA00022824"/>
    </source>
</evidence>
<evidence type="ECO:0000256" key="13">
    <source>
        <dbReference type="PIRSR" id="PIRSR602401-1"/>
    </source>
</evidence>
<keyword evidence="16" id="KW-1185">Reference proteome</keyword>
<comment type="subcellular location">
    <subcellularLocation>
        <location evidence="3">Endoplasmic reticulum membrane</location>
        <topology evidence="3">Peripheral membrane protein</topology>
    </subcellularLocation>
    <subcellularLocation>
        <location evidence="2">Microsome membrane</location>
        <topology evidence="2">Peripheral membrane protein</topology>
    </subcellularLocation>
</comment>
<reference evidence="17" key="1">
    <citation type="submission" date="2025-08" db="UniProtKB">
        <authorList>
            <consortium name="RefSeq"/>
        </authorList>
    </citation>
    <scope>IDENTIFICATION</scope>
</reference>
<dbReference type="GO" id="GO:0005506">
    <property type="term" value="F:iron ion binding"/>
    <property type="evidence" value="ECO:0007669"/>
    <property type="project" value="InterPro"/>
</dbReference>
<keyword evidence="11 14" id="KW-0503">Monooxygenase</keyword>
<evidence type="ECO:0000256" key="10">
    <source>
        <dbReference type="ARBA" id="ARBA00023004"/>
    </source>
</evidence>
<dbReference type="CDD" id="cd20628">
    <property type="entry name" value="CYP4"/>
    <property type="match status" value="1"/>
</dbReference>
<feature type="chain" id="PRO_5047080662" evidence="15">
    <location>
        <begin position="23"/>
        <end position="497"/>
    </location>
</feature>
<evidence type="ECO:0000256" key="5">
    <source>
        <dbReference type="ARBA" id="ARBA00022617"/>
    </source>
</evidence>
<comment type="similarity">
    <text evidence="4 14">Belongs to the cytochrome P450 family.</text>
</comment>
<evidence type="ECO:0000256" key="15">
    <source>
        <dbReference type="SAM" id="SignalP"/>
    </source>
</evidence>
<proteinExistence type="inferred from homology"/>
<dbReference type="InterPro" id="IPR050196">
    <property type="entry name" value="Cytochrome_P450_Monoox"/>
</dbReference>
<dbReference type="GO" id="GO:0005789">
    <property type="term" value="C:endoplasmic reticulum membrane"/>
    <property type="evidence" value="ECO:0007669"/>
    <property type="project" value="UniProtKB-SubCell"/>
</dbReference>
<dbReference type="AlphaFoldDB" id="A0AB39ZMP6"/>
<dbReference type="InterPro" id="IPR002401">
    <property type="entry name" value="Cyt_P450_E_grp-I"/>
</dbReference>
<evidence type="ECO:0000256" key="1">
    <source>
        <dbReference type="ARBA" id="ARBA00001971"/>
    </source>
</evidence>
<evidence type="ECO:0000256" key="12">
    <source>
        <dbReference type="ARBA" id="ARBA00023136"/>
    </source>
</evidence>
<evidence type="ECO:0000256" key="11">
    <source>
        <dbReference type="ARBA" id="ARBA00023033"/>
    </source>
</evidence>
<dbReference type="InterPro" id="IPR001128">
    <property type="entry name" value="Cyt_P450"/>
</dbReference>
<evidence type="ECO:0000256" key="6">
    <source>
        <dbReference type="ARBA" id="ARBA00022723"/>
    </source>
</evidence>
<evidence type="ECO:0000256" key="8">
    <source>
        <dbReference type="ARBA" id="ARBA00022848"/>
    </source>
</evidence>
<dbReference type="PROSITE" id="PS00086">
    <property type="entry name" value="CYTOCHROME_P450"/>
    <property type="match status" value="1"/>
</dbReference>
<evidence type="ECO:0000256" key="4">
    <source>
        <dbReference type="ARBA" id="ARBA00010617"/>
    </source>
</evidence>
<feature type="signal peptide" evidence="15">
    <location>
        <begin position="1"/>
        <end position="22"/>
    </location>
</feature>
<evidence type="ECO:0000313" key="17">
    <source>
        <dbReference type="RefSeq" id="XP_016939134.2"/>
    </source>
</evidence>
<dbReference type="Proteomes" id="UP001652628">
    <property type="component" value="Chromosome X"/>
</dbReference>
<dbReference type="PRINTS" id="PR00463">
    <property type="entry name" value="EP450I"/>
</dbReference>
<protein>
    <submittedName>
        <fullName evidence="17">Cytochrome P450 4ae1</fullName>
    </submittedName>
</protein>
<organism evidence="16 17">
    <name type="scientific">Drosophila suzukii</name>
    <name type="common">Spotted-wing drosophila fruit fly</name>
    <dbReference type="NCBI Taxonomy" id="28584"/>
    <lineage>
        <taxon>Eukaryota</taxon>
        <taxon>Metazoa</taxon>
        <taxon>Ecdysozoa</taxon>
        <taxon>Arthropoda</taxon>
        <taxon>Hexapoda</taxon>
        <taxon>Insecta</taxon>
        <taxon>Pterygota</taxon>
        <taxon>Neoptera</taxon>
        <taxon>Endopterygota</taxon>
        <taxon>Diptera</taxon>
        <taxon>Brachycera</taxon>
        <taxon>Muscomorpha</taxon>
        <taxon>Ephydroidea</taxon>
        <taxon>Drosophilidae</taxon>
        <taxon>Drosophila</taxon>
        <taxon>Sophophora</taxon>
    </lineage>
</organism>
<accession>A0AB39ZMP6</accession>
<keyword evidence="6 13" id="KW-0479">Metal-binding</keyword>
<dbReference type="PANTHER" id="PTHR24291">
    <property type="entry name" value="CYTOCHROME P450 FAMILY 4"/>
    <property type="match status" value="1"/>
</dbReference>
<gene>
    <name evidence="17" type="primary">Cyp4ae1</name>
</gene>
<evidence type="ECO:0000256" key="14">
    <source>
        <dbReference type="RuleBase" id="RU000461"/>
    </source>
</evidence>
<keyword evidence="15" id="KW-0732">Signal</keyword>
<dbReference type="GO" id="GO:0020037">
    <property type="term" value="F:heme binding"/>
    <property type="evidence" value="ECO:0007669"/>
    <property type="project" value="InterPro"/>
</dbReference>
<dbReference type="Gene3D" id="1.10.630.10">
    <property type="entry name" value="Cytochrome P450"/>
    <property type="match status" value="1"/>
</dbReference>
<dbReference type="GO" id="GO:0016705">
    <property type="term" value="F:oxidoreductase activity, acting on paired donors, with incorporation or reduction of molecular oxygen"/>
    <property type="evidence" value="ECO:0007669"/>
    <property type="project" value="InterPro"/>
</dbReference>
<dbReference type="InterPro" id="IPR017972">
    <property type="entry name" value="Cyt_P450_CS"/>
</dbReference>
<evidence type="ECO:0000313" key="16">
    <source>
        <dbReference type="Proteomes" id="UP001652628"/>
    </source>
</evidence>
<keyword evidence="12" id="KW-0472">Membrane</keyword>
<dbReference type="PRINTS" id="PR00385">
    <property type="entry name" value="P450"/>
</dbReference>
<dbReference type="CTD" id="31193"/>
<dbReference type="RefSeq" id="XP_016939134.2">
    <property type="nucleotide sequence ID" value="XM_017083645.4"/>
</dbReference>
<keyword evidence="10 13" id="KW-0408">Iron</keyword>
<dbReference type="GeneID" id="108016828"/>
<dbReference type="GO" id="GO:0004497">
    <property type="term" value="F:monooxygenase activity"/>
    <property type="evidence" value="ECO:0007669"/>
    <property type="project" value="UniProtKB-KW"/>
</dbReference>
<evidence type="ECO:0000256" key="3">
    <source>
        <dbReference type="ARBA" id="ARBA00004406"/>
    </source>
</evidence>
<evidence type="ECO:0000256" key="2">
    <source>
        <dbReference type="ARBA" id="ARBA00004174"/>
    </source>
</evidence>
<keyword evidence="9 14" id="KW-0560">Oxidoreductase</keyword>
<evidence type="ECO:0000256" key="9">
    <source>
        <dbReference type="ARBA" id="ARBA00023002"/>
    </source>
</evidence>
<dbReference type="PANTHER" id="PTHR24291:SF187">
    <property type="entry name" value="CYTOCHROME P450 4AE1-RELATED"/>
    <property type="match status" value="1"/>
</dbReference>
<dbReference type="SUPFAM" id="SSF48264">
    <property type="entry name" value="Cytochrome P450"/>
    <property type="match status" value="1"/>
</dbReference>